<dbReference type="SUPFAM" id="SSF56112">
    <property type="entry name" value="Protein kinase-like (PK-like)"/>
    <property type="match status" value="1"/>
</dbReference>
<dbReference type="WBParaSite" id="Hba_18899">
    <property type="protein sequence ID" value="Hba_18899"/>
    <property type="gene ID" value="Hba_18899"/>
</dbReference>
<sequence length="227" mass="26416">MVTKVFRKERFPLLENTCETLANMTEIVRIFVEKNPILQSPFERLEHLYGDRVFIEMIMTTSHSSIGLTDVLCHGDMWTYNMLWETVGTEKTVAGSSLGALIDWQHVHTGMPSSFLKVALIIYYYKNFLGSIGEDFGHLLTFCCDASTRRQTEQQLLPKYWLDLKEQLTSLKIPWNVTKSQFLRAYRRCFIVHAMHLPFIAYVMLNINSIDNEEEQARRNEVIVPKA</sequence>
<proteinExistence type="predicted"/>
<dbReference type="PANTHER" id="PTHR23020:SF22">
    <property type="entry name" value="CHK KINASE-LIKE DOMAIN-CONTAINING PROTEIN"/>
    <property type="match status" value="1"/>
</dbReference>
<dbReference type="AlphaFoldDB" id="A0A1I7XNJ3"/>
<accession>A0A1I7XNJ3</accession>
<protein>
    <submittedName>
        <fullName evidence="2">CHK domain-containing protein</fullName>
    </submittedName>
</protein>
<dbReference type="InterPro" id="IPR011009">
    <property type="entry name" value="Kinase-like_dom_sf"/>
</dbReference>
<dbReference type="Proteomes" id="UP000095283">
    <property type="component" value="Unplaced"/>
</dbReference>
<dbReference type="InterPro" id="IPR012877">
    <property type="entry name" value="Dhs-27"/>
</dbReference>
<evidence type="ECO:0000313" key="2">
    <source>
        <dbReference type="WBParaSite" id="Hba_18899"/>
    </source>
</evidence>
<name>A0A1I7XNJ3_HETBA</name>
<keyword evidence="1" id="KW-1185">Reference proteome</keyword>
<dbReference type="Gene3D" id="3.90.1200.10">
    <property type="match status" value="1"/>
</dbReference>
<dbReference type="InterPro" id="IPR052961">
    <property type="entry name" value="Oxido-Kinase-like_Enzymes"/>
</dbReference>
<dbReference type="Pfam" id="PF07914">
    <property type="entry name" value="DUF1679"/>
    <property type="match status" value="2"/>
</dbReference>
<organism evidence="1 2">
    <name type="scientific">Heterorhabditis bacteriophora</name>
    <name type="common">Entomopathogenic nematode worm</name>
    <dbReference type="NCBI Taxonomy" id="37862"/>
    <lineage>
        <taxon>Eukaryota</taxon>
        <taxon>Metazoa</taxon>
        <taxon>Ecdysozoa</taxon>
        <taxon>Nematoda</taxon>
        <taxon>Chromadorea</taxon>
        <taxon>Rhabditida</taxon>
        <taxon>Rhabditina</taxon>
        <taxon>Rhabditomorpha</taxon>
        <taxon>Strongyloidea</taxon>
        <taxon>Heterorhabditidae</taxon>
        <taxon>Heterorhabditis</taxon>
    </lineage>
</organism>
<evidence type="ECO:0000313" key="1">
    <source>
        <dbReference type="Proteomes" id="UP000095283"/>
    </source>
</evidence>
<reference evidence="2" key="1">
    <citation type="submission" date="2016-11" db="UniProtKB">
        <authorList>
            <consortium name="WormBaseParasite"/>
        </authorList>
    </citation>
    <scope>IDENTIFICATION</scope>
</reference>
<dbReference type="PANTHER" id="PTHR23020">
    <property type="entry name" value="UNCHARACTERIZED NUCLEAR HORMONE RECEPTOR-RELATED"/>
    <property type="match status" value="1"/>
</dbReference>